<dbReference type="eggNOG" id="COG1215">
    <property type="taxonomic scope" value="Bacteria"/>
</dbReference>
<sequence length="309" mass="34806">MISVVIPTYNAAAFLPLLLNRLKEQTMPHELIIIDSESNDGTVGLIDSKNVTLVSIKKESFNHGSSRNLGLKLAKYDIVVFMTQDALPANPNTLERLVTMLTSQGNIAMAYGRQLPYPETGILGRFARLTNYPRYSLIKTRALIPEMGIKTCSCSNSFAAYRKSELLTVGGFPSDTILGEDVSVAARFILKDLAVAYCAEAEVFHSHDYTVVEEFKRYFDIGVFHHEQRAVLNEFSKAESEGFKYVIQECKYLRQNGHISLIPQQLARTVVKYIGYKMGKAENRLPIALKRKFSMHPAFWQPSTRESSH</sequence>
<proteinExistence type="predicted"/>
<dbReference type="Gene3D" id="3.90.550.10">
    <property type="entry name" value="Spore Coat Polysaccharide Biosynthesis Protein SpsA, Chain A"/>
    <property type="match status" value="1"/>
</dbReference>
<gene>
    <name evidence="2" type="ordered locus">Slin_4927</name>
</gene>
<dbReference type="CAZy" id="GT2">
    <property type="family name" value="Glycosyltransferase Family 2"/>
</dbReference>
<dbReference type="AlphaFoldDB" id="D2QRK0"/>
<accession>D2QRK0</accession>
<evidence type="ECO:0000259" key="1">
    <source>
        <dbReference type="Pfam" id="PF00535"/>
    </source>
</evidence>
<dbReference type="GO" id="GO:0016740">
    <property type="term" value="F:transferase activity"/>
    <property type="evidence" value="ECO:0007669"/>
    <property type="project" value="UniProtKB-KW"/>
</dbReference>
<dbReference type="InterPro" id="IPR029044">
    <property type="entry name" value="Nucleotide-diphossugar_trans"/>
</dbReference>
<dbReference type="RefSeq" id="WP_012929406.1">
    <property type="nucleotide sequence ID" value="NC_013730.1"/>
</dbReference>
<keyword evidence="3" id="KW-1185">Reference proteome</keyword>
<dbReference type="KEGG" id="sli:Slin_4927"/>
<dbReference type="InterPro" id="IPR001173">
    <property type="entry name" value="Glyco_trans_2-like"/>
</dbReference>
<keyword evidence="2" id="KW-0808">Transferase</keyword>
<feature type="domain" description="Glycosyltransferase 2-like" evidence="1">
    <location>
        <begin position="3"/>
        <end position="164"/>
    </location>
</feature>
<dbReference type="HOGENOM" id="CLU_061778_1_0_10"/>
<dbReference type="SUPFAM" id="SSF53448">
    <property type="entry name" value="Nucleotide-diphospho-sugar transferases"/>
    <property type="match status" value="1"/>
</dbReference>
<dbReference type="Proteomes" id="UP000002028">
    <property type="component" value="Chromosome"/>
</dbReference>
<dbReference type="PANTHER" id="PTHR43685">
    <property type="entry name" value="GLYCOSYLTRANSFERASE"/>
    <property type="match status" value="1"/>
</dbReference>
<dbReference type="GO" id="GO:0044010">
    <property type="term" value="P:single-species biofilm formation"/>
    <property type="evidence" value="ECO:0007669"/>
    <property type="project" value="TreeGrafter"/>
</dbReference>
<name>D2QRK0_SPILD</name>
<evidence type="ECO:0000313" key="3">
    <source>
        <dbReference type="Proteomes" id="UP000002028"/>
    </source>
</evidence>
<evidence type="ECO:0000313" key="2">
    <source>
        <dbReference type="EMBL" id="ADB40905.1"/>
    </source>
</evidence>
<dbReference type="Pfam" id="PF00535">
    <property type="entry name" value="Glycos_transf_2"/>
    <property type="match status" value="1"/>
</dbReference>
<dbReference type="CDD" id="cd00761">
    <property type="entry name" value="Glyco_tranf_GTA_type"/>
    <property type="match status" value="1"/>
</dbReference>
<organism evidence="2 3">
    <name type="scientific">Spirosoma linguale (strain ATCC 33905 / DSM 74 / LMG 10896 / Claus 1)</name>
    <dbReference type="NCBI Taxonomy" id="504472"/>
    <lineage>
        <taxon>Bacteria</taxon>
        <taxon>Pseudomonadati</taxon>
        <taxon>Bacteroidota</taxon>
        <taxon>Cytophagia</taxon>
        <taxon>Cytophagales</taxon>
        <taxon>Cytophagaceae</taxon>
        <taxon>Spirosoma</taxon>
    </lineage>
</organism>
<reference evidence="2 3" key="1">
    <citation type="journal article" date="2010" name="Stand. Genomic Sci.">
        <title>Complete genome sequence of Spirosoma linguale type strain (1).</title>
        <authorList>
            <person name="Lail K."/>
            <person name="Sikorski J."/>
            <person name="Saunders E."/>
            <person name="Lapidus A."/>
            <person name="Glavina Del Rio T."/>
            <person name="Copeland A."/>
            <person name="Tice H."/>
            <person name="Cheng J.-F."/>
            <person name="Lucas S."/>
            <person name="Nolan M."/>
            <person name="Bruce D."/>
            <person name="Goodwin L."/>
            <person name="Pitluck S."/>
            <person name="Ivanova N."/>
            <person name="Mavromatis K."/>
            <person name="Ovchinnikova G."/>
            <person name="Pati A."/>
            <person name="Chen A."/>
            <person name="Palaniappan K."/>
            <person name="Land M."/>
            <person name="Hauser L."/>
            <person name="Chang Y.-J."/>
            <person name="Jeffries C.D."/>
            <person name="Chain P."/>
            <person name="Brettin T."/>
            <person name="Detter J.C."/>
            <person name="Schuetze A."/>
            <person name="Rohde M."/>
            <person name="Tindall B.J."/>
            <person name="Goeker M."/>
            <person name="Bristow J."/>
            <person name="Eisen J.A."/>
            <person name="Markowitz V."/>
            <person name="Hugenholtz P."/>
            <person name="Kyrpides N.C."/>
            <person name="Klenk H.-P."/>
            <person name="Chen F."/>
        </authorList>
    </citation>
    <scope>NUCLEOTIDE SEQUENCE [LARGE SCALE GENOMIC DNA]</scope>
    <source>
        <strain evidence="3">ATCC 33905 / DSM 74 / LMG 10896 / Claus 1</strain>
    </source>
</reference>
<dbReference type="EMBL" id="CP001769">
    <property type="protein sequence ID" value="ADB40905.1"/>
    <property type="molecule type" value="Genomic_DNA"/>
</dbReference>
<dbReference type="InterPro" id="IPR050834">
    <property type="entry name" value="Glycosyltransf_2"/>
</dbReference>
<dbReference type="STRING" id="504472.Slin_4927"/>
<protein>
    <submittedName>
        <fullName evidence="2">Glycosyl transferase family 2</fullName>
    </submittedName>
</protein>
<dbReference type="PANTHER" id="PTHR43685:SF13">
    <property type="entry name" value="O ANTIGEN BIOSYNTHESIS RHAMNOSYLTRANSFERASE RFBN"/>
    <property type="match status" value="1"/>
</dbReference>